<dbReference type="SUPFAM" id="SSF54427">
    <property type="entry name" value="NTF2-like"/>
    <property type="match status" value="1"/>
</dbReference>
<sequence>MTNITALLLKHQQKFPHSIWFSISLILLNVTSNWQPAQARTIQPLQPVSTVVQGGEMSLKDRLRQWQTANSSSTIISSGTASELSNLLAQMDAAATRGNIKEVMQFYSPNFSNTDGLNYQSLEKSLIAFWKRYPNLRYSTKLQSWQVEGNTIVAETVTNIVGSPSTNSSNFALNTTITSRQRIQGTKIVEQKILSERSLLTSGEQPPQIDINLPDQVKVGQKYYFDAIVQEPLGDEFLLGTAIEEPVHFSKYLNPTSVNLERLKSGGLFKIGQAPVIPGHRWVSAVIVRSNGTTIVTQRLQVVR</sequence>
<evidence type="ECO:0000313" key="1">
    <source>
        <dbReference type="EMBL" id="MDB9540758.1"/>
    </source>
</evidence>
<protein>
    <submittedName>
        <fullName evidence="1">Nuclear transport factor 2 family protein</fullName>
    </submittedName>
</protein>
<name>A0ABT5ATW1_9CYAN</name>
<dbReference type="EMBL" id="JAQMUH010000157">
    <property type="protein sequence ID" value="MDB9540758.1"/>
    <property type="molecule type" value="Genomic_DNA"/>
</dbReference>
<comment type="caution">
    <text evidence="1">The sequence shown here is derived from an EMBL/GenBank/DDBJ whole genome shotgun (WGS) entry which is preliminary data.</text>
</comment>
<proteinExistence type="predicted"/>
<evidence type="ECO:0000313" key="2">
    <source>
        <dbReference type="Proteomes" id="UP001212499"/>
    </source>
</evidence>
<keyword evidence="2" id="KW-1185">Reference proteome</keyword>
<dbReference type="Proteomes" id="UP001212499">
    <property type="component" value="Unassembled WGS sequence"/>
</dbReference>
<gene>
    <name evidence="1" type="ORF">PN457_14035</name>
</gene>
<accession>A0ABT5ATW1</accession>
<dbReference type="InterPro" id="IPR032710">
    <property type="entry name" value="NTF2-like_dom_sf"/>
</dbReference>
<dbReference type="RefSeq" id="WP_271734011.1">
    <property type="nucleotide sequence ID" value="NZ_JANQDP010000164.1"/>
</dbReference>
<reference evidence="1 2" key="1">
    <citation type="submission" date="2023-01" db="EMBL/GenBank/DDBJ databases">
        <title>Genomes from the Australian National Cyanobacteria Reference Collection.</title>
        <authorList>
            <person name="Willis A."/>
            <person name="Lee E.M.F."/>
        </authorList>
    </citation>
    <scope>NUCLEOTIDE SEQUENCE [LARGE SCALE GENOMIC DNA]</scope>
    <source>
        <strain evidence="1 2">CS-1033</strain>
    </source>
</reference>
<organism evidence="1 2">
    <name type="scientific">Anabaenopsis arnoldii</name>
    <dbReference type="NCBI Taxonomy" id="2152938"/>
    <lineage>
        <taxon>Bacteria</taxon>
        <taxon>Bacillati</taxon>
        <taxon>Cyanobacteriota</taxon>
        <taxon>Cyanophyceae</taxon>
        <taxon>Nostocales</taxon>
        <taxon>Nodulariaceae</taxon>
        <taxon>Anabaenopsis</taxon>
    </lineage>
</organism>